<dbReference type="PROSITE" id="PS50213">
    <property type="entry name" value="FAS1"/>
    <property type="match status" value="1"/>
</dbReference>
<feature type="signal peptide" evidence="1">
    <location>
        <begin position="1"/>
        <end position="22"/>
    </location>
</feature>
<gene>
    <name evidence="3" type="ORF">KC19_9G048800</name>
</gene>
<dbReference type="InterPro" id="IPR000782">
    <property type="entry name" value="FAS1_domain"/>
</dbReference>
<keyword evidence="4" id="KW-1185">Reference proteome</keyword>
<reference evidence="3" key="1">
    <citation type="submission" date="2020-06" db="EMBL/GenBank/DDBJ databases">
        <title>WGS assembly of Ceratodon purpureus strain R40.</title>
        <authorList>
            <person name="Carey S.B."/>
            <person name="Jenkins J."/>
            <person name="Shu S."/>
            <person name="Lovell J.T."/>
            <person name="Sreedasyam A."/>
            <person name="Maumus F."/>
            <person name="Tiley G.P."/>
            <person name="Fernandez-Pozo N."/>
            <person name="Barry K."/>
            <person name="Chen C."/>
            <person name="Wang M."/>
            <person name="Lipzen A."/>
            <person name="Daum C."/>
            <person name="Saski C.A."/>
            <person name="Payton A.C."/>
            <person name="Mcbreen J.C."/>
            <person name="Conrad R.E."/>
            <person name="Kollar L.M."/>
            <person name="Olsson S."/>
            <person name="Huttunen S."/>
            <person name="Landis J.B."/>
            <person name="Wickett N.J."/>
            <person name="Johnson M.G."/>
            <person name="Rensing S.A."/>
            <person name="Grimwood J."/>
            <person name="Schmutz J."/>
            <person name="Mcdaniel S.F."/>
        </authorList>
    </citation>
    <scope>NUCLEOTIDE SEQUENCE</scope>
    <source>
        <strain evidence="3">R40</strain>
    </source>
</reference>
<protein>
    <recommendedName>
        <fullName evidence="2">FAS1 domain-containing protein</fullName>
    </recommendedName>
</protein>
<name>A0A8T0GQP3_CERPU</name>
<evidence type="ECO:0000259" key="2">
    <source>
        <dbReference type="PROSITE" id="PS50213"/>
    </source>
</evidence>
<keyword evidence="1" id="KW-0732">Signal</keyword>
<dbReference type="SMART" id="SM00554">
    <property type="entry name" value="FAS1"/>
    <property type="match status" value="1"/>
</dbReference>
<proteinExistence type="predicted"/>
<evidence type="ECO:0000313" key="4">
    <source>
        <dbReference type="Proteomes" id="UP000822688"/>
    </source>
</evidence>
<dbReference type="Proteomes" id="UP000822688">
    <property type="component" value="Chromosome 9"/>
</dbReference>
<accession>A0A8T0GQP3</accession>
<dbReference type="Pfam" id="PF02469">
    <property type="entry name" value="Fasciclin"/>
    <property type="match status" value="1"/>
</dbReference>
<feature type="domain" description="FAS1" evidence="2">
    <location>
        <begin position="26"/>
        <end position="177"/>
    </location>
</feature>
<evidence type="ECO:0000313" key="3">
    <source>
        <dbReference type="EMBL" id="KAG0561253.1"/>
    </source>
</evidence>
<dbReference type="AlphaFoldDB" id="A0A8T0GQP3"/>
<feature type="chain" id="PRO_5035775253" description="FAS1 domain-containing protein" evidence="1">
    <location>
        <begin position="23"/>
        <end position="216"/>
    </location>
</feature>
<evidence type="ECO:0000256" key="1">
    <source>
        <dbReference type="SAM" id="SignalP"/>
    </source>
</evidence>
<dbReference type="OrthoDB" id="1923699at2759"/>
<dbReference type="SUPFAM" id="SSF82153">
    <property type="entry name" value="FAS1 domain"/>
    <property type="match status" value="1"/>
</dbReference>
<organism evidence="3 4">
    <name type="scientific">Ceratodon purpureus</name>
    <name type="common">Fire moss</name>
    <name type="synonym">Dicranum purpureum</name>
    <dbReference type="NCBI Taxonomy" id="3225"/>
    <lineage>
        <taxon>Eukaryota</taxon>
        <taxon>Viridiplantae</taxon>
        <taxon>Streptophyta</taxon>
        <taxon>Embryophyta</taxon>
        <taxon>Bryophyta</taxon>
        <taxon>Bryophytina</taxon>
        <taxon>Bryopsida</taxon>
        <taxon>Dicranidae</taxon>
        <taxon>Pseudoditrichales</taxon>
        <taxon>Ditrichaceae</taxon>
        <taxon>Ceratodon</taxon>
    </lineage>
</organism>
<dbReference type="InterPro" id="IPR036378">
    <property type="entry name" value="FAS1_dom_sf"/>
</dbReference>
<dbReference type="EMBL" id="CM026430">
    <property type="protein sequence ID" value="KAG0561253.1"/>
    <property type="molecule type" value="Genomic_DNA"/>
</dbReference>
<dbReference type="Gene3D" id="2.30.180.10">
    <property type="entry name" value="FAS1 domain"/>
    <property type="match status" value="1"/>
</dbReference>
<comment type="caution">
    <text evidence="3">The sequence shown here is derived from an EMBL/GenBank/DDBJ whole genome shotgun (WGS) entry which is preliminary data.</text>
</comment>
<sequence length="216" mass="22690">MAARSCVLILVMVLAVVLNTSAQTCQTGLVNTMNQFPDLSTLVQFINEAGLTDRINNTDITDNVTFVAPNNNAFDAFNVTLQQNNLTFANITDKDNNRAGSIILYHVITGVGALDITKTSNGQSLTTMLEGHNLTVSKGANNSVTFIGGANNATLQTASPGEVSVCFSKIYIVNRVLLPNATLASIPIHVSGASTSAITGQWAFALSIALAAALIM</sequence>